<proteinExistence type="predicted"/>
<organism evidence="1 2">
    <name type="scientific">Lactobacillus acetotolerans</name>
    <dbReference type="NCBI Taxonomy" id="1600"/>
    <lineage>
        <taxon>Bacteria</taxon>
        <taxon>Bacillati</taxon>
        <taxon>Bacillota</taxon>
        <taxon>Bacilli</taxon>
        <taxon>Lactobacillales</taxon>
        <taxon>Lactobacillaceae</taxon>
        <taxon>Lactobacillus</taxon>
    </lineage>
</organism>
<accession>A0A5P5ZH49</accession>
<dbReference type="GeneID" id="78211610"/>
<protein>
    <submittedName>
        <fullName evidence="1">Uncharacterized protein</fullName>
    </submittedName>
</protein>
<gene>
    <name evidence="1" type="ORF">LA749_01300</name>
</gene>
<dbReference type="EMBL" id="CP044496">
    <property type="protein sequence ID" value="QFG50743.1"/>
    <property type="molecule type" value="Genomic_DNA"/>
</dbReference>
<reference evidence="1 2" key="1">
    <citation type="submission" date="2019-09" db="EMBL/GenBank/DDBJ databases">
        <title>Genome sequencing of Lactobacillus acetotolerans.</title>
        <authorList>
            <person name="Kim K."/>
        </authorList>
    </citation>
    <scope>NUCLEOTIDE SEQUENCE [LARGE SCALE GENOMIC DNA]</scope>
    <source>
        <strain evidence="1 2">LA749</strain>
    </source>
</reference>
<dbReference type="Proteomes" id="UP000325393">
    <property type="component" value="Chromosome"/>
</dbReference>
<evidence type="ECO:0000313" key="2">
    <source>
        <dbReference type="Proteomes" id="UP000325393"/>
    </source>
</evidence>
<name>A0A5P5ZH49_9LACO</name>
<evidence type="ECO:0000313" key="1">
    <source>
        <dbReference type="EMBL" id="QFG50743.1"/>
    </source>
</evidence>
<sequence>MENTKTQIRNMLLNLINKYDLHHNNAEADWQEDSQIFMSIEAPNNWTISVDLDGQFLLDHPLDRDRVYVLKSIAQAAYESDPEDEFNSCWSRQFGEQNGLSAFQFVHNLEDDKRFYNQLSDEIFADLRKENYKLVKTGSSDIFKQYPLPDIDGFAFMVVNVATFLKELRNIAAIELADADYPDNCPIDSMWGSIDVSTVINDLADFHSEFGLIIAETDTMDPEVTLHTLTCNELKTLSELKDWELNPKVKKYCRTLMPHFNDDCESTNVLCAQAIPSEYSQSVITSNM</sequence>
<dbReference type="AlphaFoldDB" id="A0A5P5ZH49"/>
<dbReference type="RefSeq" id="WP_054682285.1">
    <property type="nucleotide sequence ID" value="NZ_CP044496.1"/>
</dbReference>